<keyword evidence="2" id="KW-1185">Reference proteome</keyword>
<dbReference type="Pfam" id="PF25310">
    <property type="entry name" value="VG15"/>
    <property type="match status" value="1"/>
</dbReference>
<sequence>MTDRSDLLRYQSALDEAMSLARGDLDEVVRAILSLPPEQARDELLAVLPGFTEVYGNAVAVAAAEWYEDVRRSSIGGTYRAQLGPTAPLDKVEASTRFAAGHLFTDTPEKTGAVLSGAVQRYVAYAGRSTVARNSQIDRRRPRFARVPKGATTCAWCSMLASRGFVYNSRESAGPGDDFHDDCNCQIVPSFDAGEVHFDGYDPDLMYDRYQAARAATGVDSPGQKQIVFELRRLYPDDFTDGVHDHA</sequence>
<evidence type="ECO:0000313" key="2">
    <source>
        <dbReference type="Proteomes" id="UP000490386"/>
    </source>
</evidence>
<dbReference type="EMBL" id="WBJX01000001">
    <property type="protein sequence ID" value="KAB1639859.1"/>
    <property type="molecule type" value="Genomic_DNA"/>
</dbReference>
<reference evidence="1 2" key="1">
    <citation type="submission" date="2019-09" db="EMBL/GenBank/DDBJ databases">
        <title>Phylogeny of genus Pseudoclavibacter and closely related genus.</title>
        <authorList>
            <person name="Li Y."/>
        </authorList>
    </citation>
    <scope>NUCLEOTIDE SEQUENCE [LARGE SCALE GENOMIC DNA]</scope>
    <source>
        <strain evidence="1 2">THG-MD12</strain>
    </source>
</reference>
<comment type="caution">
    <text evidence="1">The sequence shown here is derived from an EMBL/GenBank/DDBJ whole genome shotgun (WGS) entry which is preliminary data.</text>
</comment>
<dbReference type="InterPro" id="IPR057369">
    <property type="entry name" value="VG15"/>
</dbReference>
<dbReference type="OrthoDB" id="3194844at2"/>
<dbReference type="Proteomes" id="UP000490386">
    <property type="component" value="Unassembled WGS sequence"/>
</dbReference>
<evidence type="ECO:0000313" key="1">
    <source>
        <dbReference type="EMBL" id="KAB1639859.1"/>
    </source>
</evidence>
<dbReference type="RefSeq" id="WP_151423000.1">
    <property type="nucleotide sequence ID" value="NZ_WBJX01000001.1"/>
</dbReference>
<gene>
    <name evidence="1" type="ORF">F8O03_06000</name>
</gene>
<dbReference type="AlphaFoldDB" id="A0A7J5B6N4"/>
<evidence type="ECO:0008006" key="3">
    <source>
        <dbReference type="Google" id="ProtNLM"/>
    </source>
</evidence>
<protein>
    <recommendedName>
        <fullName evidence="3">Minor capsid protein</fullName>
    </recommendedName>
</protein>
<organism evidence="1 2">
    <name type="scientific">Pseudoclavibacter terrae</name>
    <dbReference type="NCBI Taxonomy" id="1530195"/>
    <lineage>
        <taxon>Bacteria</taxon>
        <taxon>Bacillati</taxon>
        <taxon>Actinomycetota</taxon>
        <taxon>Actinomycetes</taxon>
        <taxon>Micrococcales</taxon>
        <taxon>Microbacteriaceae</taxon>
        <taxon>Pseudoclavibacter</taxon>
    </lineage>
</organism>
<accession>A0A7J5B6N4</accession>
<proteinExistence type="predicted"/>
<name>A0A7J5B6N4_9MICO</name>